<keyword evidence="4" id="KW-1185">Reference proteome</keyword>
<protein>
    <submittedName>
        <fullName evidence="3">LPP20 family lipoprotein</fullName>
    </submittedName>
</protein>
<dbReference type="Proteomes" id="UP001198163">
    <property type="component" value="Unassembled WGS sequence"/>
</dbReference>
<keyword evidence="1" id="KW-0732">Signal</keyword>
<evidence type="ECO:0000256" key="1">
    <source>
        <dbReference type="SAM" id="SignalP"/>
    </source>
</evidence>
<organism evidence="3 4">
    <name type="scientific">Teretinema zuelzerae</name>
    <dbReference type="NCBI Taxonomy" id="156"/>
    <lineage>
        <taxon>Bacteria</taxon>
        <taxon>Pseudomonadati</taxon>
        <taxon>Spirochaetota</taxon>
        <taxon>Spirochaetia</taxon>
        <taxon>Spirochaetales</taxon>
        <taxon>Treponemataceae</taxon>
        <taxon>Teretinema</taxon>
    </lineage>
</organism>
<comment type="caution">
    <text evidence="3">The sequence shown here is derived from an EMBL/GenBank/DDBJ whole genome shotgun (WGS) entry which is preliminary data.</text>
</comment>
<evidence type="ECO:0000259" key="2">
    <source>
        <dbReference type="Pfam" id="PF02169"/>
    </source>
</evidence>
<feature type="chain" id="PRO_5042243038" evidence="1">
    <location>
        <begin position="25"/>
        <end position="353"/>
    </location>
</feature>
<feature type="signal peptide" evidence="1">
    <location>
        <begin position="1"/>
        <end position="24"/>
    </location>
</feature>
<dbReference type="Gene3D" id="3.10.28.20">
    <property type="entry name" value="Acetamidase/Formamidase-like domains"/>
    <property type="match status" value="1"/>
</dbReference>
<dbReference type="RefSeq" id="WP_230753645.1">
    <property type="nucleotide sequence ID" value="NZ_JAINWA010000001.1"/>
</dbReference>
<evidence type="ECO:0000313" key="4">
    <source>
        <dbReference type="Proteomes" id="UP001198163"/>
    </source>
</evidence>
<sequence>MHKIISVLGALVLLAGCASSPQSAGGSKSPSKQKAPAWVENPRSAYPEAQFVSAVGYAKDRETAEKSAVSALIAVFGQNIKGETRISERYTEAVRSGAVTVTEDSELNRAMSSSVSMNSVVGAEIKDVWEDGAGTVYAVAVMDKLKASSTYSRLLETNEETIASLRNIRAEEADTLDAYARHDLAAAIADTNQQFLNVLSIVNPAMAAAKRASVSSGDDIRLECLRIAQTIPIAVTVTGDRDERIRSSFADVLSASGFKTGNSSSRYSLEVSLSLSEVALANNDNKFVRYVIDSKLTDSATAQVLLPWNVNGREGHTSVPEAENRAFRAAEKKIRSEFGGKFTGYLSQLAAKR</sequence>
<dbReference type="EMBL" id="JAINWA010000001">
    <property type="protein sequence ID" value="MCD1653963.1"/>
    <property type="molecule type" value="Genomic_DNA"/>
</dbReference>
<feature type="domain" description="Lipoprotein LPP20-like" evidence="2">
    <location>
        <begin position="36"/>
        <end position="143"/>
    </location>
</feature>
<dbReference type="Pfam" id="PF02169">
    <property type="entry name" value="LPP20"/>
    <property type="match status" value="1"/>
</dbReference>
<dbReference type="InterPro" id="IPR024952">
    <property type="entry name" value="LPP20-like_dom"/>
</dbReference>
<proteinExistence type="predicted"/>
<keyword evidence="3" id="KW-0449">Lipoprotein</keyword>
<accession>A0AAE3EHY9</accession>
<reference evidence="3" key="1">
    <citation type="submission" date="2021-08" db="EMBL/GenBank/DDBJ databases">
        <title>Comparative analyses of Brucepasteria parasyntrophica and Teretinema zuelzerae.</title>
        <authorList>
            <person name="Song Y."/>
            <person name="Brune A."/>
        </authorList>
    </citation>
    <scope>NUCLEOTIDE SEQUENCE</scope>
    <source>
        <strain evidence="3">DSM 1903</strain>
    </source>
</reference>
<evidence type="ECO:0000313" key="3">
    <source>
        <dbReference type="EMBL" id="MCD1653963.1"/>
    </source>
</evidence>
<dbReference type="PROSITE" id="PS51257">
    <property type="entry name" value="PROKAR_LIPOPROTEIN"/>
    <property type="match status" value="1"/>
</dbReference>
<gene>
    <name evidence="3" type="ORF">K7J14_04530</name>
</gene>
<dbReference type="AlphaFoldDB" id="A0AAE3EHY9"/>
<name>A0AAE3EHY9_9SPIR</name>